<dbReference type="InterPro" id="IPR008146">
    <property type="entry name" value="Gln_synth_cat_dom"/>
</dbReference>
<accession>A0A059ADJ8</accession>
<organism evidence="10">
    <name type="scientific">Eucalyptus grandis</name>
    <name type="common">Flooded gum</name>
    <dbReference type="NCBI Taxonomy" id="71139"/>
    <lineage>
        <taxon>Eukaryota</taxon>
        <taxon>Viridiplantae</taxon>
        <taxon>Streptophyta</taxon>
        <taxon>Embryophyta</taxon>
        <taxon>Tracheophyta</taxon>
        <taxon>Spermatophyta</taxon>
        <taxon>Magnoliopsida</taxon>
        <taxon>eudicotyledons</taxon>
        <taxon>Gunneridae</taxon>
        <taxon>Pentapetalae</taxon>
        <taxon>rosids</taxon>
        <taxon>malvids</taxon>
        <taxon>Myrtales</taxon>
        <taxon>Myrtaceae</taxon>
        <taxon>Myrtoideae</taxon>
        <taxon>Eucalypteae</taxon>
        <taxon>Eucalyptus</taxon>
    </lineage>
</organism>
<reference evidence="10" key="1">
    <citation type="submission" date="2013-07" db="EMBL/GenBank/DDBJ databases">
        <title>The genome of Eucalyptus grandis.</title>
        <authorList>
            <person name="Schmutz J."/>
            <person name="Hayes R."/>
            <person name="Myburg A."/>
            <person name="Tuskan G."/>
            <person name="Grattapaglia D."/>
            <person name="Rokhsar D.S."/>
        </authorList>
    </citation>
    <scope>NUCLEOTIDE SEQUENCE</scope>
    <source>
        <tissue evidence="10">Leaf extractions</tissue>
    </source>
</reference>
<protein>
    <recommendedName>
        <fullName evidence="3">glutamine synthetase</fullName>
        <ecNumber evidence="3">6.3.1.2</ecNumber>
    </recommendedName>
</protein>
<feature type="domain" description="GS catalytic" evidence="9">
    <location>
        <begin position="146"/>
        <end position="408"/>
    </location>
</feature>
<dbReference type="GO" id="GO:0005524">
    <property type="term" value="F:ATP binding"/>
    <property type="evidence" value="ECO:0007669"/>
    <property type="project" value="UniProtKB-KW"/>
</dbReference>
<evidence type="ECO:0000313" key="10">
    <source>
        <dbReference type="EMBL" id="KCW52172.1"/>
    </source>
</evidence>
<dbReference type="GO" id="GO:0005737">
    <property type="term" value="C:cytoplasm"/>
    <property type="evidence" value="ECO:0000318"/>
    <property type="project" value="GO_Central"/>
</dbReference>
<evidence type="ECO:0000256" key="2">
    <source>
        <dbReference type="ARBA" id="ARBA00009897"/>
    </source>
</evidence>
<dbReference type="Gene3D" id="3.10.20.70">
    <property type="entry name" value="Glutamine synthetase, N-terminal domain"/>
    <property type="match status" value="1"/>
</dbReference>
<proteinExistence type="inferred from homology"/>
<dbReference type="STRING" id="71139.A0A059ADJ8"/>
<dbReference type="FunFam" id="3.30.590.10:FF:000011">
    <property type="entry name" value="Glutamine synthetase"/>
    <property type="match status" value="1"/>
</dbReference>
<sequence>MLVLSTWVYIYTCVYIHCAFTPTHSHIYNAMKPYNLMRFDSIWERGTGMSLLSDRNLSNTTEKVVAEYIWIGQSGMDIRSMGIILDGPVDDISMLPRLNFDGAPREDSEVILYPQAIFKDPFRRGANILVLCNTYTPAGEPIVTNNRHAAAETFGHPDVVAEEPWYRIEQEYTLLPRDVNWLIGLPVGGYAGAQEPNYRGIGADIADSQYEACLYAGINIGGIEGGVMPGQWKFQVGPAVGISAGDELWVARYILARITESAGVVLAFDARLIQQGDRNRAGSRTNYSTESMRNDGGHEAIRKAIERIGLRAKEQIWAYYFTGCHETADINNFLWQGFVSRGADIGVGRDPEEAGNGSLEYSRPASNLDPYVVTSLIAETTILWKPYYELALERVWRAVERAWRAVVG</sequence>
<keyword evidence="5" id="KW-0436">Ligase</keyword>
<dbReference type="InParanoid" id="A0A059ADJ8"/>
<dbReference type="PANTHER" id="PTHR20852:SF93">
    <property type="entry name" value="GLUTAMINE SYNTHETASE CYTOSOLIC ISOZYME 1-1"/>
    <property type="match status" value="1"/>
</dbReference>
<gene>
    <name evidence="10" type="ORF">EUGRSUZ_J01610</name>
</gene>
<dbReference type="EC" id="6.3.1.2" evidence="3"/>
<comment type="similarity">
    <text evidence="2 8">Belongs to the glutamine synthetase family.</text>
</comment>
<evidence type="ECO:0000256" key="7">
    <source>
        <dbReference type="ARBA" id="ARBA00022840"/>
    </source>
</evidence>
<evidence type="ECO:0000256" key="3">
    <source>
        <dbReference type="ARBA" id="ARBA00012937"/>
    </source>
</evidence>
<name>A0A059ADJ8_EUCGR</name>
<dbReference type="SMART" id="SM01230">
    <property type="entry name" value="Gln-synt_C"/>
    <property type="match status" value="1"/>
</dbReference>
<evidence type="ECO:0000256" key="4">
    <source>
        <dbReference type="ARBA" id="ARBA00022490"/>
    </source>
</evidence>
<evidence type="ECO:0000256" key="8">
    <source>
        <dbReference type="PROSITE-ProRule" id="PRU01331"/>
    </source>
</evidence>
<dbReference type="AlphaFoldDB" id="A0A059ADJ8"/>
<dbReference type="GO" id="GO:0004356">
    <property type="term" value="F:glutamine synthetase activity"/>
    <property type="evidence" value="ECO:0000318"/>
    <property type="project" value="GO_Central"/>
</dbReference>
<dbReference type="Gene3D" id="3.30.590.10">
    <property type="entry name" value="Glutamine synthetase/guanido kinase, catalytic domain"/>
    <property type="match status" value="1"/>
</dbReference>
<dbReference type="GO" id="GO:0006542">
    <property type="term" value="P:glutamine biosynthetic process"/>
    <property type="evidence" value="ECO:0000318"/>
    <property type="project" value="GO_Central"/>
</dbReference>
<evidence type="ECO:0000256" key="5">
    <source>
        <dbReference type="ARBA" id="ARBA00022598"/>
    </source>
</evidence>
<evidence type="ECO:0000256" key="6">
    <source>
        <dbReference type="ARBA" id="ARBA00022741"/>
    </source>
</evidence>
<comment type="subcellular location">
    <subcellularLocation>
        <location evidence="1">Cytoplasm</location>
    </subcellularLocation>
</comment>
<dbReference type="Gramene" id="KCW52172">
    <property type="protein sequence ID" value="KCW52172"/>
    <property type="gene ID" value="EUGRSUZ_J01610"/>
</dbReference>
<dbReference type="InterPro" id="IPR036651">
    <property type="entry name" value="Gln_synt_N_sf"/>
</dbReference>
<keyword evidence="4" id="KW-0963">Cytoplasm</keyword>
<dbReference type="SUPFAM" id="SSF55931">
    <property type="entry name" value="Glutamine synthetase/guanido kinase"/>
    <property type="match status" value="1"/>
</dbReference>
<keyword evidence="6" id="KW-0547">Nucleotide-binding</keyword>
<evidence type="ECO:0000259" key="9">
    <source>
        <dbReference type="PROSITE" id="PS51987"/>
    </source>
</evidence>
<evidence type="ECO:0000256" key="1">
    <source>
        <dbReference type="ARBA" id="ARBA00004496"/>
    </source>
</evidence>
<dbReference type="InterPro" id="IPR050292">
    <property type="entry name" value="Glutamine_Synthetase"/>
</dbReference>
<dbReference type="EMBL" id="KK198762">
    <property type="protein sequence ID" value="KCW52172.1"/>
    <property type="molecule type" value="Genomic_DNA"/>
</dbReference>
<dbReference type="SUPFAM" id="SSF54368">
    <property type="entry name" value="Glutamine synthetase, N-terminal domain"/>
    <property type="match status" value="1"/>
</dbReference>
<keyword evidence="7" id="KW-0067">ATP-binding</keyword>
<dbReference type="PANTHER" id="PTHR20852">
    <property type="entry name" value="GLUTAMINE SYNTHETASE"/>
    <property type="match status" value="1"/>
</dbReference>
<dbReference type="PROSITE" id="PS51987">
    <property type="entry name" value="GS_CATALYTIC"/>
    <property type="match status" value="1"/>
</dbReference>
<dbReference type="InterPro" id="IPR014746">
    <property type="entry name" value="Gln_synth/guanido_kin_cat_dom"/>
</dbReference>